<accession>A0AAE3YSS1</accession>
<dbReference type="AlphaFoldDB" id="A0AAE3YSS1"/>
<evidence type="ECO:0000313" key="4">
    <source>
        <dbReference type="Proteomes" id="UP001183643"/>
    </source>
</evidence>
<evidence type="ECO:0000256" key="1">
    <source>
        <dbReference type="SAM" id="Phobius"/>
    </source>
</evidence>
<evidence type="ECO:0000259" key="2">
    <source>
        <dbReference type="Pfam" id="PF02517"/>
    </source>
</evidence>
<reference evidence="3" key="1">
    <citation type="submission" date="2023-07" db="EMBL/GenBank/DDBJ databases">
        <title>Sequencing the genomes of 1000 actinobacteria strains.</title>
        <authorList>
            <person name="Klenk H.-P."/>
        </authorList>
    </citation>
    <scope>NUCLEOTIDE SEQUENCE</scope>
    <source>
        <strain evidence="3">DSM 44707</strain>
    </source>
</reference>
<sequence length="341" mass="35349">MTIDQPHDGQPLAATVAAADAGTPPAGTAAPPDTGAGQVAAVVWYHRLSAHVSWRRTLAATIVIFTVWIGLRAVLEFAAAQLPGGQLPVLGPASGFAARLFGVAVCTPLVLAAAWGIERRPAGTVSSIAGRLRWSRLGWWLLVATGFQFLFVGVVVCTLLVYGLVVPSAVPTSPSGAAPQTFGGEPGRDVLIGGLIIVALLAAQTIAEEYQRGWLLQAVRVTRSPWQAIFAQVAVWALLHADYSVHGAVALVLVGVMLGWVTVHSGGLEAAIAWHLVTNISGGVLWLLHSGLAAFGPDIGVADVDSWLWLPAMLVTVVGYAATVARKTARDTTTPGPAAPG</sequence>
<gene>
    <name evidence="3" type="ORF">J2S41_004482</name>
</gene>
<dbReference type="GO" id="GO:0006508">
    <property type="term" value="P:proteolysis"/>
    <property type="evidence" value="ECO:0007669"/>
    <property type="project" value="UniProtKB-KW"/>
</dbReference>
<dbReference type="Proteomes" id="UP001183643">
    <property type="component" value="Unassembled WGS sequence"/>
</dbReference>
<evidence type="ECO:0000313" key="3">
    <source>
        <dbReference type="EMBL" id="MDR7277704.1"/>
    </source>
</evidence>
<keyword evidence="4" id="KW-1185">Reference proteome</keyword>
<dbReference type="RefSeq" id="WP_310370160.1">
    <property type="nucleotide sequence ID" value="NZ_JAVDYB010000001.1"/>
</dbReference>
<dbReference type="EMBL" id="JAVDYB010000001">
    <property type="protein sequence ID" value="MDR7277704.1"/>
    <property type="molecule type" value="Genomic_DNA"/>
</dbReference>
<keyword evidence="1" id="KW-0812">Transmembrane</keyword>
<name>A0AAE3YSS1_9ACTN</name>
<feature type="transmembrane region" description="Helical" evidence="1">
    <location>
        <begin position="308"/>
        <end position="325"/>
    </location>
</feature>
<feature type="transmembrane region" description="Helical" evidence="1">
    <location>
        <begin position="245"/>
        <end position="263"/>
    </location>
</feature>
<comment type="caution">
    <text evidence="3">The sequence shown here is derived from an EMBL/GenBank/DDBJ whole genome shotgun (WGS) entry which is preliminary data.</text>
</comment>
<keyword evidence="3" id="KW-0645">Protease</keyword>
<feature type="transmembrane region" description="Helical" evidence="1">
    <location>
        <begin position="95"/>
        <end position="117"/>
    </location>
</feature>
<keyword evidence="1" id="KW-1133">Transmembrane helix</keyword>
<feature type="domain" description="CAAX prenyl protease 2/Lysostaphin resistance protein A-like" evidence="2">
    <location>
        <begin position="196"/>
        <end position="280"/>
    </location>
</feature>
<keyword evidence="1" id="KW-0472">Membrane</keyword>
<dbReference type="InterPro" id="IPR003675">
    <property type="entry name" value="Rce1/LyrA-like_dom"/>
</dbReference>
<feature type="transmembrane region" description="Helical" evidence="1">
    <location>
        <begin position="57"/>
        <end position="75"/>
    </location>
</feature>
<feature type="transmembrane region" description="Helical" evidence="1">
    <location>
        <begin position="137"/>
        <end position="170"/>
    </location>
</feature>
<proteinExistence type="predicted"/>
<feature type="transmembrane region" description="Helical" evidence="1">
    <location>
        <begin position="270"/>
        <end position="288"/>
    </location>
</feature>
<organism evidence="3 4">
    <name type="scientific">Catenuloplanes atrovinosus</name>
    <dbReference type="NCBI Taxonomy" id="137266"/>
    <lineage>
        <taxon>Bacteria</taxon>
        <taxon>Bacillati</taxon>
        <taxon>Actinomycetota</taxon>
        <taxon>Actinomycetes</taxon>
        <taxon>Micromonosporales</taxon>
        <taxon>Micromonosporaceae</taxon>
        <taxon>Catenuloplanes</taxon>
    </lineage>
</organism>
<dbReference type="GO" id="GO:0004175">
    <property type="term" value="F:endopeptidase activity"/>
    <property type="evidence" value="ECO:0007669"/>
    <property type="project" value="UniProtKB-ARBA"/>
</dbReference>
<keyword evidence="3" id="KW-0378">Hydrolase</keyword>
<protein>
    <submittedName>
        <fullName evidence="3">Membrane protease YdiL (CAAX protease family)</fullName>
    </submittedName>
</protein>
<dbReference type="GO" id="GO:0080120">
    <property type="term" value="P:CAAX-box protein maturation"/>
    <property type="evidence" value="ECO:0007669"/>
    <property type="project" value="UniProtKB-ARBA"/>
</dbReference>
<dbReference type="Pfam" id="PF02517">
    <property type="entry name" value="Rce1-like"/>
    <property type="match status" value="1"/>
</dbReference>